<protein>
    <recommendedName>
        <fullName evidence="3">Biopolymer transporter Tol</fullName>
    </recommendedName>
</protein>
<dbReference type="AlphaFoldDB" id="A0A975QJ90"/>
<proteinExistence type="predicted"/>
<sequence>MSDAERTPDGRHVVVGGRRWRASDPELPESVRQRLVDLLMEARRGVASALRAGDAEAEERARANVRHAKEGLGERGTPWWEMPVEERRHRWERALRDLGAE</sequence>
<accession>A0A975QJ90</accession>
<dbReference type="RefSeq" id="WP_378736638.1">
    <property type="nucleotide sequence ID" value="NZ_CBDRIY010000041.1"/>
</dbReference>
<evidence type="ECO:0000313" key="2">
    <source>
        <dbReference type="Proteomes" id="UP000682416"/>
    </source>
</evidence>
<name>A0A975QJ90_9ACTN</name>
<dbReference type="KEGG" id="nec:KGD82_15075"/>
<organism evidence="1 2">
    <name type="scientific">Nocardiopsis eucommiae</name>
    <dbReference type="NCBI Taxonomy" id="2831970"/>
    <lineage>
        <taxon>Bacteria</taxon>
        <taxon>Bacillati</taxon>
        <taxon>Actinomycetota</taxon>
        <taxon>Actinomycetes</taxon>
        <taxon>Streptosporangiales</taxon>
        <taxon>Nocardiopsidaceae</taxon>
        <taxon>Nocardiopsis</taxon>
    </lineage>
</organism>
<keyword evidence="2" id="KW-1185">Reference proteome</keyword>
<reference evidence="1" key="1">
    <citation type="submission" date="2021-05" db="EMBL/GenBank/DDBJ databases">
        <authorList>
            <person name="Kaiqin L."/>
            <person name="Jian G."/>
        </authorList>
    </citation>
    <scope>NUCLEOTIDE SEQUENCE</scope>
    <source>
        <strain evidence="1">HDS5</strain>
    </source>
</reference>
<evidence type="ECO:0008006" key="3">
    <source>
        <dbReference type="Google" id="ProtNLM"/>
    </source>
</evidence>
<gene>
    <name evidence="1" type="ORF">KGD82_15075</name>
</gene>
<evidence type="ECO:0000313" key="1">
    <source>
        <dbReference type="EMBL" id="QVJ00169.1"/>
    </source>
</evidence>
<dbReference type="EMBL" id="CP074402">
    <property type="protein sequence ID" value="QVJ00169.1"/>
    <property type="molecule type" value="Genomic_DNA"/>
</dbReference>
<dbReference type="Proteomes" id="UP000682416">
    <property type="component" value="Chromosome"/>
</dbReference>